<dbReference type="SUPFAM" id="SSF52151">
    <property type="entry name" value="FabD/lysophospholipase-like"/>
    <property type="match status" value="1"/>
</dbReference>
<dbReference type="Pfam" id="PF00698">
    <property type="entry name" value="Acyl_transf_1"/>
    <property type="match status" value="1"/>
</dbReference>
<dbReference type="InterPro" id="IPR036736">
    <property type="entry name" value="ACP-like_sf"/>
</dbReference>
<dbReference type="Gene3D" id="3.30.70.3290">
    <property type="match status" value="1"/>
</dbReference>
<dbReference type="InterPro" id="IPR016039">
    <property type="entry name" value="Thiolase-like"/>
</dbReference>
<dbReference type="GO" id="GO:0004315">
    <property type="term" value="F:3-oxoacyl-[acyl-carrier-protein] synthase activity"/>
    <property type="evidence" value="ECO:0007669"/>
    <property type="project" value="InterPro"/>
</dbReference>
<dbReference type="PANTHER" id="PTHR43775">
    <property type="entry name" value="FATTY ACID SYNTHASE"/>
    <property type="match status" value="1"/>
</dbReference>
<dbReference type="SUPFAM" id="SSF47336">
    <property type="entry name" value="ACP-like"/>
    <property type="match status" value="1"/>
</dbReference>
<keyword evidence="5" id="KW-0808">Transferase</keyword>
<dbReference type="EMBL" id="MU856896">
    <property type="protein sequence ID" value="KAK4155038.1"/>
    <property type="molecule type" value="Genomic_DNA"/>
</dbReference>
<dbReference type="Pfam" id="PF00550">
    <property type="entry name" value="PP-binding"/>
    <property type="match status" value="1"/>
</dbReference>
<dbReference type="Pfam" id="PF02801">
    <property type="entry name" value="Ketoacyl-synt_C"/>
    <property type="match status" value="1"/>
</dbReference>
<keyword evidence="6" id="KW-0511">Multifunctional enzyme</keyword>
<dbReference type="GO" id="GO:0032259">
    <property type="term" value="P:methylation"/>
    <property type="evidence" value="ECO:0007669"/>
    <property type="project" value="UniProtKB-KW"/>
</dbReference>
<dbReference type="SMART" id="SM00827">
    <property type="entry name" value="PKS_AT"/>
    <property type="match status" value="1"/>
</dbReference>
<dbReference type="InterPro" id="IPR016036">
    <property type="entry name" value="Malonyl_transacylase_ACP-bd"/>
</dbReference>
<protein>
    <recommendedName>
        <fullName evidence="14">Polyketide synthase</fullName>
    </recommendedName>
</protein>
<comment type="pathway">
    <text evidence="1">Secondary metabolite biosynthesis.</text>
</comment>
<dbReference type="InterPro" id="IPR029058">
    <property type="entry name" value="AB_hydrolase_fold"/>
</dbReference>
<dbReference type="GO" id="GO:0008168">
    <property type="term" value="F:methyltransferase activity"/>
    <property type="evidence" value="ECO:0007669"/>
    <property type="project" value="UniProtKB-KW"/>
</dbReference>
<evidence type="ECO:0000256" key="4">
    <source>
        <dbReference type="ARBA" id="ARBA00022603"/>
    </source>
</evidence>
<dbReference type="Gene3D" id="3.10.129.110">
    <property type="entry name" value="Polyketide synthase dehydratase"/>
    <property type="match status" value="1"/>
</dbReference>
<dbReference type="InterPro" id="IPR049900">
    <property type="entry name" value="PKS_mFAS_DH"/>
</dbReference>
<dbReference type="Pfam" id="PF00326">
    <property type="entry name" value="Peptidase_S9"/>
    <property type="match status" value="1"/>
</dbReference>
<feature type="compositionally biased region" description="Low complexity" evidence="8">
    <location>
        <begin position="374"/>
        <end position="387"/>
    </location>
</feature>
<dbReference type="InterPro" id="IPR001227">
    <property type="entry name" value="Ac_transferase_dom_sf"/>
</dbReference>
<dbReference type="Pfam" id="PF16073">
    <property type="entry name" value="SAT"/>
    <property type="match status" value="1"/>
</dbReference>
<dbReference type="GO" id="GO:0044550">
    <property type="term" value="P:secondary metabolite biosynthetic process"/>
    <property type="evidence" value="ECO:0007669"/>
    <property type="project" value="TreeGrafter"/>
</dbReference>
<dbReference type="InterPro" id="IPR014031">
    <property type="entry name" value="Ketoacyl_synth_C"/>
</dbReference>
<dbReference type="PROSITE" id="PS00606">
    <property type="entry name" value="KS3_1"/>
    <property type="match status" value="1"/>
</dbReference>
<keyword evidence="3" id="KW-0597">Phosphoprotein</keyword>
<evidence type="ECO:0000259" key="11">
    <source>
        <dbReference type="PROSITE" id="PS52019"/>
    </source>
</evidence>
<evidence type="ECO:0000256" key="2">
    <source>
        <dbReference type="ARBA" id="ARBA00022450"/>
    </source>
</evidence>
<reference evidence="12" key="2">
    <citation type="submission" date="2023-05" db="EMBL/GenBank/DDBJ databases">
        <authorList>
            <consortium name="Lawrence Berkeley National Laboratory"/>
            <person name="Steindorff A."/>
            <person name="Hensen N."/>
            <person name="Bonometti L."/>
            <person name="Westerberg I."/>
            <person name="Brannstrom I.O."/>
            <person name="Guillou S."/>
            <person name="Cros-Aarteil S."/>
            <person name="Calhoun S."/>
            <person name="Haridas S."/>
            <person name="Kuo A."/>
            <person name="Mondo S."/>
            <person name="Pangilinan J."/>
            <person name="Riley R."/>
            <person name="Labutti K."/>
            <person name="Andreopoulos B."/>
            <person name="Lipzen A."/>
            <person name="Chen C."/>
            <person name="Yanf M."/>
            <person name="Daum C."/>
            <person name="Ng V."/>
            <person name="Clum A."/>
            <person name="Ohm R."/>
            <person name="Martin F."/>
            <person name="Silar P."/>
            <person name="Natvig D."/>
            <person name="Lalanne C."/>
            <person name="Gautier V."/>
            <person name="Ament-Velasquez S.L."/>
            <person name="Kruys A."/>
            <person name="Hutchinson M.I."/>
            <person name="Powell A.J."/>
            <person name="Barry K."/>
            <person name="Miller A.N."/>
            <person name="Grigoriev I.V."/>
            <person name="Debuchy R."/>
            <person name="Gladieux P."/>
            <person name="Thoren M.H."/>
            <person name="Johannesson H."/>
        </authorList>
    </citation>
    <scope>NUCLEOTIDE SEQUENCE</scope>
    <source>
        <strain evidence="12">CBS 538.74</strain>
    </source>
</reference>
<proteinExistence type="predicted"/>
<evidence type="ECO:0000313" key="13">
    <source>
        <dbReference type="Proteomes" id="UP001302745"/>
    </source>
</evidence>
<dbReference type="GO" id="GO:0006633">
    <property type="term" value="P:fatty acid biosynthetic process"/>
    <property type="evidence" value="ECO:0007669"/>
    <property type="project" value="InterPro"/>
</dbReference>
<dbReference type="InterPro" id="IPR020806">
    <property type="entry name" value="PKS_PP-bd"/>
</dbReference>
<dbReference type="Pfam" id="PF20434">
    <property type="entry name" value="BD-FAE"/>
    <property type="match status" value="1"/>
</dbReference>
<dbReference type="InterPro" id="IPR049492">
    <property type="entry name" value="BD-FAE-like_dom"/>
</dbReference>
<dbReference type="InterPro" id="IPR049551">
    <property type="entry name" value="PKS_DH_C"/>
</dbReference>
<feature type="domain" description="Carrier" evidence="9">
    <location>
        <begin position="1677"/>
        <end position="1751"/>
    </location>
</feature>
<dbReference type="InterPro" id="IPR009081">
    <property type="entry name" value="PP-bd_ACP"/>
</dbReference>
<feature type="domain" description="Ketosynthase family 3 (KS3)" evidence="10">
    <location>
        <begin position="399"/>
        <end position="821"/>
    </location>
</feature>
<keyword evidence="4" id="KW-0489">Methyltransferase</keyword>
<evidence type="ECO:0000313" key="12">
    <source>
        <dbReference type="EMBL" id="KAK4155038.1"/>
    </source>
</evidence>
<evidence type="ECO:0000259" key="9">
    <source>
        <dbReference type="PROSITE" id="PS50075"/>
    </source>
</evidence>
<reference evidence="12" key="1">
    <citation type="journal article" date="2023" name="Mol. Phylogenet. Evol.">
        <title>Genome-scale phylogeny and comparative genomics of the fungal order Sordariales.</title>
        <authorList>
            <person name="Hensen N."/>
            <person name="Bonometti L."/>
            <person name="Westerberg I."/>
            <person name="Brannstrom I.O."/>
            <person name="Guillou S."/>
            <person name="Cros-Aarteil S."/>
            <person name="Calhoun S."/>
            <person name="Haridas S."/>
            <person name="Kuo A."/>
            <person name="Mondo S."/>
            <person name="Pangilinan J."/>
            <person name="Riley R."/>
            <person name="LaButti K."/>
            <person name="Andreopoulos B."/>
            <person name="Lipzen A."/>
            <person name="Chen C."/>
            <person name="Yan M."/>
            <person name="Daum C."/>
            <person name="Ng V."/>
            <person name="Clum A."/>
            <person name="Steindorff A."/>
            <person name="Ohm R.A."/>
            <person name="Martin F."/>
            <person name="Silar P."/>
            <person name="Natvig D.O."/>
            <person name="Lalanne C."/>
            <person name="Gautier V."/>
            <person name="Ament-Velasquez S.L."/>
            <person name="Kruys A."/>
            <person name="Hutchinson M.I."/>
            <person name="Powell A.J."/>
            <person name="Barry K."/>
            <person name="Miller A.N."/>
            <person name="Grigoriev I.V."/>
            <person name="Debuchy R."/>
            <person name="Gladieux P."/>
            <person name="Hiltunen Thoren M."/>
            <person name="Johannesson H."/>
        </authorList>
    </citation>
    <scope>NUCLEOTIDE SEQUENCE</scope>
    <source>
        <strain evidence="12">CBS 538.74</strain>
    </source>
</reference>
<dbReference type="InterPro" id="IPR020841">
    <property type="entry name" value="PKS_Beta-ketoAc_synthase_dom"/>
</dbReference>
<feature type="compositionally biased region" description="Low complexity" evidence="8">
    <location>
        <begin position="1755"/>
        <end position="1773"/>
    </location>
</feature>
<dbReference type="PROSITE" id="PS52004">
    <property type="entry name" value="KS3_2"/>
    <property type="match status" value="1"/>
</dbReference>
<evidence type="ECO:0000256" key="8">
    <source>
        <dbReference type="SAM" id="MobiDB-lite"/>
    </source>
</evidence>
<comment type="caution">
    <text evidence="12">The sequence shown here is derived from an EMBL/GenBank/DDBJ whole genome shotgun (WGS) entry which is preliminary data.</text>
</comment>
<dbReference type="InterPro" id="IPR014043">
    <property type="entry name" value="Acyl_transferase_dom"/>
</dbReference>
<dbReference type="GO" id="GO:0004312">
    <property type="term" value="F:fatty acid synthase activity"/>
    <property type="evidence" value="ECO:0007669"/>
    <property type="project" value="TreeGrafter"/>
</dbReference>
<dbReference type="SUPFAM" id="SSF55048">
    <property type="entry name" value="Probable ACP-binding domain of malonyl-CoA ACP transacylase"/>
    <property type="match status" value="1"/>
</dbReference>
<dbReference type="Gene3D" id="1.10.1200.10">
    <property type="entry name" value="ACP-like"/>
    <property type="match status" value="1"/>
</dbReference>
<dbReference type="InterPro" id="IPR018201">
    <property type="entry name" value="Ketoacyl_synth_AS"/>
</dbReference>
<dbReference type="InterPro" id="IPR050091">
    <property type="entry name" value="PKS_NRPS_Biosynth_Enz"/>
</dbReference>
<dbReference type="Proteomes" id="UP001302745">
    <property type="component" value="Unassembled WGS sequence"/>
</dbReference>
<evidence type="ECO:0000259" key="10">
    <source>
        <dbReference type="PROSITE" id="PS52004"/>
    </source>
</evidence>
<dbReference type="PANTHER" id="PTHR43775:SF21">
    <property type="entry name" value="NON-REDUCING POLYKETIDE SYNTHASE AUSA-RELATED"/>
    <property type="match status" value="1"/>
</dbReference>
<feature type="region of interest" description="N-terminal hotdog fold" evidence="7">
    <location>
        <begin position="1319"/>
        <end position="1448"/>
    </location>
</feature>
<feature type="active site" description="Proton donor; for dehydratase activity" evidence="7">
    <location>
        <position position="1535"/>
    </location>
</feature>
<accession>A0AAN6VNW0</accession>
<dbReference type="SUPFAM" id="SSF53901">
    <property type="entry name" value="Thiolase-like"/>
    <property type="match status" value="1"/>
</dbReference>
<name>A0AAN6VNW0_9PEZI</name>
<dbReference type="Pfam" id="PF14765">
    <property type="entry name" value="PS-DH"/>
    <property type="match status" value="1"/>
</dbReference>
<evidence type="ECO:0000256" key="6">
    <source>
        <dbReference type="ARBA" id="ARBA00023268"/>
    </source>
</evidence>
<dbReference type="GO" id="GO:0006508">
    <property type="term" value="P:proteolysis"/>
    <property type="evidence" value="ECO:0007669"/>
    <property type="project" value="InterPro"/>
</dbReference>
<feature type="region of interest" description="C-terminal hotdog fold" evidence="7">
    <location>
        <begin position="1474"/>
        <end position="1628"/>
    </location>
</feature>
<dbReference type="CDD" id="cd00833">
    <property type="entry name" value="PKS"/>
    <property type="match status" value="1"/>
</dbReference>
<dbReference type="InterPro" id="IPR042104">
    <property type="entry name" value="PKS_dehydratase_sf"/>
</dbReference>
<sequence>MALGKINGVGAGAGGDKSHKAVSVLFGPQGPVTAASLLEIRQLMRDHVDLHFLSKAIEELPALWPDIVRAYPDLARLSPAAAPKLDELARFFNSSSSDNNNNNNSAPDLLLLSPGLPANNVLLCPLTVVAQVVDFWSLTRDNEESLSESPLRDVQGLCLGFLTAAAVSCSRSEAQYQTLAANAVRLALCLGAVVDLDALGSECGASATLAARWKSPAQLQHLHDTIERHLGSYISVVTGPKTVTVTVPEHASAAFLSDLAGSGVLALPLAPRGRWHHRDHARGLEAMAALCERDERFRLPDASTLNNTLLSSVDGQIVSAGSLHEMALRSILTDQARWDLVFEASARAMRAQNIEFRYVSVGDKVTIPPLASASTTTTTTGSTTPSGSEGGDNYDDIPEDAVAIIGMACRYPDADSLDDFWDLIEAGRCVVREFPESRFKPSELLREPKGPYWGGYLRESDMFDHRFFGLSGREAKSMDPQQRVSLQVAYEAMESAGYSGLRKDAFDREVGCYVGVANDDYDCNVASHPINAFSLTGTLRHFISGRISHFFGWSGPSITIDTACSASAVAIHTACRALQAGDCSVALAGGVCAITSSRMTQNLIGATFLSPTGKSKAFDVDADGYCRAEGAGMVVLRPLREALRHGNAVLGIITGSAVNQGSNTSSIQVPDCISQLALYKKALAAAGTDPVDVSYVEAHGTGTQVGDPVEFKSIRETFGGPRRSDDVYVGSVKDNIGHTEASSGVASLVKTLLMFQKQKIPRQANFRTLNPKIAPLGPDRVLVPLETRAWQKGPSASSKSRIALINNYGAGGNNAAMVVREGSIPLEPNLGGIKEWSHFPVFVSGKTPEAVRAYCDKLRASSLDENDPRNLADVAYNLAAKQNRDFEHSLVLVSSSVADLSRQLELQAAAAPLQEVPLRKHKGPLPVVLCFGGQDGLMAHVSRQLYEGSVVLRRHLAACDAVVREELGLPSLFPAVLDPAPYAEGDVVGLNAALFAVQYACARTWLDCGLQVDRMVGHSFGQLTALCVSGGLSLSEALWLVVARARLLETHCESDKAGVMLVVEGSASDVDRLLEAVAPHGSVDVACYNGPRSFVLAGDDTSISAVEQAAVTSLAECGFRMKRLANSHAFHSRLLDPIVPCLRQAAGGLSFQPHAIPIEACIADGDDQDWSGVVTADHIARHTRNPVYFADAVRRIEQRYDGQPIVWLEAGSGSPVIPMLKRAIQHAGQHAYVPTPLRSDADAQAQLAKAVGGLWSHGVAVQFWPFHDDQRSEYKWLNLPPYQFAKVRHWLEYNPATPVWQAHATSNTLPTQIEDDVSKDLVRRLSITSDKGESLFEINPRHELYQLSTSGHEVVEQSLCPASLYIEFVLMASRMLADDETLAVPSVGDLTMSSPLVLNPVGRVFLKLTEKERGADGRAWSFAISTHTADSSETHHGSGRVGLSSVDIPAAIGNLQSLAGLMLQRCRDIEDSSASEGFRGPTVYQAMRRVVTYVDYFHGIRSYYTQGNEAVARISLPPARPKDMGVGFCDPVLTDSFTQAGGVLANCFCIGDDGDMWICNYIGDITYTRRFVDTGRREGQTWATYAKYERPSPKTLRCDIFVLDPDSNQLVLTIMAISFQKTSIRSLTKVLGKLNSRKTGALPPPVPAQTRTETPAAWAPQQQHLAQQQQVEAKTDDTTLQKVKEMLAEVIEIPAQNISADATLEGLGIDSLLATELFTEIGKRFKVAVSHHDFASVADVRGLAQLLSRLSVPVPSTVTTSSSSPRQSAPAPSKSGFDIDTVTYAERDGLALSADIYYPPAGNTTQKPLPIALMIHGGGHVISTRRDIRDDQTRILLDSGFLPVSVDYRLCPEVTLTEGAMVDVRDALAWARDVLPDLDVMRARKVHADGNRVVAVGWSSGAHLAMTLGWTSPRPPQAVLAFYGASDYEDPFWARPNLPFGHPPLPFDEASQEGSYDHLYDGLLDRPAVGYSPDPSLRALGGWMSLDDARSRVILHMNWQGKHLPVLLNGLRRVPGPASNLKRVTNPPAPSPQQIRDVSPLAHVRAGRYTTPTFFVHGTADDLVPWQASRRTHLALVERGVPARLALLQDAVHLFDIYPSSKRNPESVRAVRDGYDFLRAHV</sequence>
<dbReference type="SUPFAM" id="SSF53474">
    <property type="entry name" value="alpha/beta-Hydrolases"/>
    <property type="match status" value="1"/>
</dbReference>
<dbReference type="GO" id="GO:0031177">
    <property type="term" value="F:phosphopantetheine binding"/>
    <property type="evidence" value="ECO:0007669"/>
    <property type="project" value="InterPro"/>
</dbReference>
<keyword evidence="13" id="KW-1185">Reference proteome</keyword>
<dbReference type="InterPro" id="IPR032088">
    <property type="entry name" value="SAT"/>
</dbReference>
<feature type="domain" description="PKS/mFAS DH" evidence="11">
    <location>
        <begin position="1319"/>
        <end position="1628"/>
    </location>
</feature>
<evidence type="ECO:0000256" key="5">
    <source>
        <dbReference type="ARBA" id="ARBA00022679"/>
    </source>
</evidence>
<dbReference type="GO" id="GO:0008236">
    <property type="term" value="F:serine-type peptidase activity"/>
    <property type="evidence" value="ECO:0007669"/>
    <property type="project" value="InterPro"/>
</dbReference>
<dbReference type="SMART" id="SM00823">
    <property type="entry name" value="PKS_PP"/>
    <property type="match status" value="1"/>
</dbReference>
<dbReference type="InterPro" id="IPR016035">
    <property type="entry name" value="Acyl_Trfase/lysoPLipase"/>
</dbReference>
<dbReference type="PROSITE" id="PS50075">
    <property type="entry name" value="CARRIER"/>
    <property type="match status" value="1"/>
</dbReference>
<feature type="active site" description="Proton acceptor; for dehydratase activity" evidence="7">
    <location>
        <position position="1352"/>
    </location>
</feature>
<dbReference type="Gene3D" id="3.40.366.10">
    <property type="entry name" value="Malonyl-Coenzyme A Acyl Carrier Protein, domain 2"/>
    <property type="match status" value="2"/>
</dbReference>
<feature type="region of interest" description="Disordered" evidence="8">
    <location>
        <begin position="371"/>
        <end position="395"/>
    </location>
</feature>
<evidence type="ECO:0008006" key="14">
    <source>
        <dbReference type="Google" id="ProtNLM"/>
    </source>
</evidence>
<keyword evidence="2" id="KW-0596">Phosphopantetheine</keyword>
<evidence type="ECO:0000256" key="7">
    <source>
        <dbReference type="PROSITE-ProRule" id="PRU01363"/>
    </source>
</evidence>
<dbReference type="Pfam" id="PF00109">
    <property type="entry name" value="ketoacyl-synt"/>
    <property type="match status" value="1"/>
</dbReference>
<dbReference type="SMART" id="SM00825">
    <property type="entry name" value="PKS_KS"/>
    <property type="match status" value="1"/>
</dbReference>
<dbReference type="PROSITE" id="PS52019">
    <property type="entry name" value="PKS_MFAS_DH"/>
    <property type="match status" value="1"/>
</dbReference>
<dbReference type="Gene3D" id="3.40.50.1820">
    <property type="entry name" value="alpha/beta hydrolase"/>
    <property type="match status" value="1"/>
</dbReference>
<organism evidence="12 13">
    <name type="scientific">Chaetomidium leptoderma</name>
    <dbReference type="NCBI Taxonomy" id="669021"/>
    <lineage>
        <taxon>Eukaryota</taxon>
        <taxon>Fungi</taxon>
        <taxon>Dikarya</taxon>
        <taxon>Ascomycota</taxon>
        <taxon>Pezizomycotina</taxon>
        <taxon>Sordariomycetes</taxon>
        <taxon>Sordariomycetidae</taxon>
        <taxon>Sordariales</taxon>
        <taxon>Chaetomiaceae</taxon>
        <taxon>Chaetomidium</taxon>
    </lineage>
</organism>
<dbReference type="InterPro" id="IPR001375">
    <property type="entry name" value="Peptidase_S9_cat"/>
</dbReference>
<gene>
    <name evidence="12" type="ORF">C8A00DRAFT_13874</name>
</gene>
<feature type="region of interest" description="Disordered" evidence="8">
    <location>
        <begin position="1755"/>
        <end position="1775"/>
    </location>
</feature>
<dbReference type="InterPro" id="IPR014030">
    <property type="entry name" value="Ketoacyl_synth_N"/>
</dbReference>
<evidence type="ECO:0000256" key="1">
    <source>
        <dbReference type="ARBA" id="ARBA00005179"/>
    </source>
</evidence>
<evidence type="ECO:0000256" key="3">
    <source>
        <dbReference type="ARBA" id="ARBA00022553"/>
    </source>
</evidence>
<dbReference type="Gene3D" id="3.40.47.10">
    <property type="match status" value="1"/>
</dbReference>